<dbReference type="AlphaFoldDB" id="A0A367JU39"/>
<name>A0A367JU39_RHIAZ</name>
<evidence type="ECO:0000256" key="1">
    <source>
        <dbReference type="SAM" id="MobiDB-lite"/>
    </source>
</evidence>
<keyword evidence="3" id="KW-1185">Reference proteome</keyword>
<protein>
    <submittedName>
        <fullName evidence="2">Uncharacterized protein</fullName>
    </submittedName>
</protein>
<evidence type="ECO:0000313" key="3">
    <source>
        <dbReference type="Proteomes" id="UP000252139"/>
    </source>
</evidence>
<dbReference type="EMBL" id="PJQL01000696">
    <property type="protein sequence ID" value="RCH93453.1"/>
    <property type="molecule type" value="Genomic_DNA"/>
</dbReference>
<reference evidence="2 3" key="1">
    <citation type="journal article" date="2018" name="G3 (Bethesda)">
        <title>Phylogenetic and Phylogenomic Definition of Rhizopus Species.</title>
        <authorList>
            <person name="Gryganskyi A.P."/>
            <person name="Golan J."/>
            <person name="Dolatabadi S."/>
            <person name="Mondo S."/>
            <person name="Robb S."/>
            <person name="Idnurm A."/>
            <person name="Muszewska A."/>
            <person name="Steczkiewicz K."/>
            <person name="Masonjones S."/>
            <person name="Liao H.L."/>
            <person name="Gajdeczka M.T."/>
            <person name="Anike F."/>
            <person name="Vuek A."/>
            <person name="Anishchenko I.M."/>
            <person name="Voigt K."/>
            <person name="de Hoog G.S."/>
            <person name="Smith M.E."/>
            <person name="Heitman J."/>
            <person name="Vilgalys R."/>
            <person name="Stajich J.E."/>
        </authorList>
    </citation>
    <scope>NUCLEOTIDE SEQUENCE [LARGE SCALE GENOMIC DNA]</scope>
    <source>
        <strain evidence="2 3">CBS 357.93</strain>
    </source>
</reference>
<organism evidence="2 3">
    <name type="scientific">Rhizopus azygosporus</name>
    <name type="common">Rhizopus microsporus var. azygosporus</name>
    <dbReference type="NCBI Taxonomy" id="86630"/>
    <lineage>
        <taxon>Eukaryota</taxon>
        <taxon>Fungi</taxon>
        <taxon>Fungi incertae sedis</taxon>
        <taxon>Mucoromycota</taxon>
        <taxon>Mucoromycotina</taxon>
        <taxon>Mucoromycetes</taxon>
        <taxon>Mucorales</taxon>
        <taxon>Mucorineae</taxon>
        <taxon>Rhizopodaceae</taxon>
        <taxon>Rhizopus</taxon>
    </lineage>
</organism>
<comment type="caution">
    <text evidence="2">The sequence shown here is derived from an EMBL/GenBank/DDBJ whole genome shotgun (WGS) entry which is preliminary data.</text>
</comment>
<evidence type="ECO:0000313" key="2">
    <source>
        <dbReference type="EMBL" id="RCH93453.1"/>
    </source>
</evidence>
<gene>
    <name evidence="2" type="ORF">CU097_013497</name>
</gene>
<dbReference type="Proteomes" id="UP000252139">
    <property type="component" value="Unassembled WGS sequence"/>
</dbReference>
<feature type="region of interest" description="Disordered" evidence="1">
    <location>
        <begin position="36"/>
        <end position="59"/>
    </location>
</feature>
<accession>A0A367JU39</accession>
<sequence length="174" mass="19645">MDHYNNSSIIKAEYNAIQEFRAEFITQPFLDKTTDNTASEVTSRTDNVNADTVNGDTPNPDTIIGNTNISVTDAVFSIVADSTFKVQGVNKETVLQKKQKMFTIYNPAAYLTTPHKPKIQVVDQHRIKDICAIGMEFLENKPDLNNAEEMMEYRSNVVSQAEFKSNSCRSGRRR</sequence>
<proteinExistence type="predicted"/>
<dbReference type="OrthoDB" id="2261638at2759"/>